<feature type="transmembrane region" description="Helical" evidence="1">
    <location>
        <begin position="79"/>
        <end position="101"/>
    </location>
</feature>
<keyword evidence="1" id="KW-0812">Transmembrane</keyword>
<evidence type="ECO:0000313" key="3">
    <source>
        <dbReference type="Proteomes" id="UP001238805"/>
    </source>
</evidence>
<accession>A0ABY8VL24</accession>
<reference evidence="2 3" key="1">
    <citation type="submission" date="2023-05" db="EMBL/GenBank/DDBJ databases">
        <title>Corynebacterium suedekumii sp. nov. and Corynebacterium breve sp. nov. isolated from raw cow's milk.</title>
        <authorList>
            <person name="Baer M.K."/>
            <person name="Mehl L."/>
            <person name="Hellmuth R."/>
            <person name="Marke G."/>
            <person name="Lipski A."/>
        </authorList>
    </citation>
    <scope>NUCLEOTIDE SEQUENCE [LARGE SCALE GENOMIC DNA]</scope>
    <source>
        <strain evidence="2 3">LM112</strain>
    </source>
</reference>
<keyword evidence="1" id="KW-0472">Membrane</keyword>
<keyword evidence="1" id="KW-1133">Transmembrane helix</keyword>
<gene>
    <name evidence="2" type="ORF">QP029_00260</name>
</gene>
<evidence type="ECO:0000313" key="2">
    <source>
        <dbReference type="EMBL" id="WIM70346.1"/>
    </source>
</evidence>
<organism evidence="2 3">
    <name type="scientific">Corynebacterium suedekumii</name>
    <dbReference type="NCBI Taxonomy" id="3049801"/>
    <lineage>
        <taxon>Bacteria</taxon>
        <taxon>Bacillati</taxon>
        <taxon>Actinomycetota</taxon>
        <taxon>Actinomycetes</taxon>
        <taxon>Mycobacteriales</taxon>
        <taxon>Corynebacteriaceae</taxon>
        <taxon>Corynebacterium</taxon>
    </lineage>
</organism>
<sequence>MVTVNRHVETVLQEVESTLPLRVKLNIRWNAASVHLAQASIFGLLVFVGFFVFGLAAVPQATIATWTGTPTVLVTLGPLYFSGALVKVSWVLGGFASLYMATTAAGDRERREEHLGPVTEQMGGVLRRVWSGAGSTGVGRGSTDV</sequence>
<dbReference type="RefSeq" id="WP_284874936.1">
    <property type="nucleotide sequence ID" value="NZ_CP126970.1"/>
</dbReference>
<name>A0ABY8VL24_9CORY</name>
<keyword evidence="3" id="KW-1185">Reference proteome</keyword>
<proteinExistence type="predicted"/>
<evidence type="ECO:0000256" key="1">
    <source>
        <dbReference type="SAM" id="Phobius"/>
    </source>
</evidence>
<protein>
    <submittedName>
        <fullName evidence="2">Uncharacterized protein</fullName>
    </submittedName>
</protein>
<feature type="transmembrane region" description="Helical" evidence="1">
    <location>
        <begin position="36"/>
        <end position="59"/>
    </location>
</feature>
<dbReference type="EMBL" id="CP126970">
    <property type="protein sequence ID" value="WIM70346.1"/>
    <property type="molecule type" value="Genomic_DNA"/>
</dbReference>
<dbReference type="Proteomes" id="UP001238805">
    <property type="component" value="Chromosome"/>
</dbReference>